<proteinExistence type="predicted"/>
<dbReference type="OrthoDB" id="5187730at2"/>
<evidence type="ECO:0000313" key="2">
    <source>
        <dbReference type="Proteomes" id="UP000219514"/>
    </source>
</evidence>
<dbReference type="AlphaFoldDB" id="A0A285EC65"/>
<organism evidence="1 2">
    <name type="scientific">Geodermatophilus sabuli</name>
    <dbReference type="NCBI Taxonomy" id="1564158"/>
    <lineage>
        <taxon>Bacteria</taxon>
        <taxon>Bacillati</taxon>
        <taxon>Actinomycetota</taxon>
        <taxon>Actinomycetes</taxon>
        <taxon>Geodermatophilales</taxon>
        <taxon>Geodermatophilaceae</taxon>
        <taxon>Geodermatophilus</taxon>
    </lineage>
</organism>
<keyword evidence="2" id="KW-1185">Reference proteome</keyword>
<protein>
    <submittedName>
        <fullName evidence="1">Uncharacterized protein</fullName>
    </submittedName>
</protein>
<name>A0A285EC65_9ACTN</name>
<gene>
    <name evidence="1" type="ORF">SAMN06893097_10544</name>
</gene>
<dbReference type="RefSeq" id="WP_097206721.1">
    <property type="nucleotide sequence ID" value="NZ_JACHXB010000001.1"/>
</dbReference>
<dbReference type="Proteomes" id="UP000219514">
    <property type="component" value="Unassembled WGS sequence"/>
</dbReference>
<sequence>MSETDQLRPEVVEAIVAVLKGADPSQLPPTATKEEKDAAKDRYLSEFVAERSKRDRQTRAWELLLTRSYDEPPTWQRLFDDLSPDVAEELGELYDVLPAGAQEEYARRFGVPSGV</sequence>
<accession>A0A285EC65</accession>
<reference evidence="1 2" key="1">
    <citation type="submission" date="2017-09" db="EMBL/GenBank/DDBJ databases">
        <authorList>
            <person name="Ehlers B."/>
            <person name="Leendertz F.H."/>
        </authorList>
    </citation>
    <scope>NUCLEOTIDE SEQUENCE [LARGE SCALE GENOMIC DNA]</scope>
    <source>
        <strain evidence="1 2">DSM 46844</strain>
    </source>
</reference>
<dbReference type="EMBL" id="OBDO01000005">
    <property type="protein sequence ID" value="SNX96709.1"/>
    <property type="molecule type" value="Genomic_DNA"/>
</dbReference>
<evidence type="ECO:0000313" key="1">
    <source>
        <dbReference type="EMBL" id="SNX96709.1"/>
    </source>
</evidence>